<sequence length="1112" mass="126626">MVLDPGTSLAVVSFVIQFVDTGCKLFSKTREFYKSTTGALADDLELQSIARQLDELAGSARFLPSLSDNPGTSRGEKLLLEISQGCKEQAKKLDDLLRPMRTSVASSALPSFKTKDESTKPSASEAVRVSFRRMKNSGEIDRIAKRLHTYGQQLSTCLTMIFCDQNSAICKSMQELYGSNSISTQTSVSKETNEEVQKQLKSISKAVNGVRDYLAENEGLMSMFRLGTPKADELGETLSSLHGWLKASEKVSKQTRLLDSLSYRAIEERQSQIRESYAQTFEWVFDTQLPPNNSSQCSILEWQKTGNGIYWVSGKAGSGKSTLMKFLSSHKLTRTALRSWAGNDQLVTASFFFWNSGTTLQKSQEGLLRSLLHEILQKHPILIEEVFPSESHEEIEKSTNDTFTNMWSRTRLIDAFFRLASSKISSFKFCFFIDGLDEYHGDHVELVNLLCELVRCNQNVKLVVSSRPWNAFQVAFGDGKYSSLPLEDLTKNDISLYVQAKLGEHDTYRKYISEDSLRGIDLVHEVVSKANGVFLWVYLVVRSLQRGLDNEDRLTDLHRRLQAIPTDLEAYFRHMLENIDPLYKLDAAKCFDIALQSRRALTLLTFSFLDEEDPVNMALASPIKPLKLSEIKSRHRAMAKRINARCQDLLEITTEEPSSASSNTREALLRRPGDERAYISNANGDFPAPKDFQRYRVDFLHRTVRDFLCAAEMREVFSSRLPTSFDSVTWLCASFTHQLKAIPGEKRSPNFDTLFVTLFDNVMDFSRESEVRGHDPRPQTDLLDELERVCATFHAKLGPKFLDLFLYPQNFNAVSRWRNKFEECFLEICVRKDLVMYVQERLGDGPKTQNCDRISALLLCALFPHTMQKPVNGNFEVPNPKMIQLLLDRGANPNWIGHTQNESTWLCFIQYLAQSWNNTDICSHIVLLKIIKRLLDHGATISSDRGPKAAWVDCLIMHGENWEYCVDSEEFQTLLCELIEITVARVDVNICYKGCTIWGHFVNNLPRRIPRRTKIRVLRTVEAFLRNGADPYFDYSILLVRYKPMSKQRGEQPIGSELLQNFTSSELIASGMPRDSIPNLEPIGSDGIRTDTSLSKAPQPQPWWKNILNPWK</sequence>
<keyword evidence="1" id="KW-0677">Repeat</keyword>
<dbReference type="OrthoDB" id="443402at2759"/>
<dbReference type="Proteomes" id="UP000030104">
    <property type="component" value="Unassembled WGS sequence"/>
</dbReference>
<dbReference type="InterPro" id="IPR056693">
    <property type="entry name" value="DUF7791"/>
</dbReference>
<reference evidence="4 5" key="1">
    <citation type="journal article" date="2015" name="Mol. Plant Microbe Interact.">
        <title>Genome, transcriptome, and functional analyses of Penicillium expansum provide new insights into secondary metabolism and pathogenicity.</title>
        <authorList>
            <person name="Ballester A.R."/>
            <person name="Marcet-Houben M."/>
            <person name="Levin E."/>
            <person name="Sela N."/>
            <person name="Selma-Lazaro C."/>
            <person name="Carmona L."/>
            <person name="Wisniewski M."/>
            <person name="Droby S."/>
            <person name="Gonzalez-Candelas L."/>
            <person name="Gabaldon T."/>
        </authorList>
    </citation>
    <scope>NUCLEOTIDE SEQUENCE [LARGE SCALE GENOMIC DNA]</scope>
    <source>
        <strain evidence="4 5">PHI-1</strain>
    </source>
</reference>
<dbReference type="PANTHER" id="PTHR10039">
    <property type="entry name" value="AMELOGENIN"/>
    <property type="match status" value="1"/>
</dbReference>
<dbReference type="Pfam" id="PF25053">
    <property type="entry name" value="DUF7791"/>
    <property type="match status" value="1"/>
</dbReference>
<dbReference type="InterPro" id="IPR027417">
    <property type="entry name" value="P-loop_NTPase"/>
</dbReference>
<evidence type="ECO:0000259" key="2">
    <source>
        <dbReference type="Pfam" id="PF24883"/>
    </source>
</evidence>
<dbReference type="InterPro" id="IPR056884">
    <property type="entry name" value="NPHP3-like_N"/>
</dbReference>
<dbReference type="OMA" id="LEISQGC"/>
<dbReference type="Gene3D" id="3.40.50.300">
    <property type="entry name" value="P-loop containing nucleotide triphosphate hydrolases"/>
    <property type="match status" value="1"/>
</dbReference>
<evidence type="ECO:0000259" key="3">
    <source>
        <dbReference type="Pfam" id="PF25053"/>
    </source>
</evidence>
<dbReference type="AlphaFoldDB" id="A0A0A2LAG3"/>
<accession>A0A0A2LAG3</accession>
<comment type="caution">
    <text evidence="4">The sequence shown here is derived from an EMBL/GenBank/DDBJ whole genome shotgun (WGS) entry which is preliminary data.</text>
</comment>
<dbReference type="PANTHER" id="PTHR10039:SF5">
    <property type="entry name" value="NACHT DOMAIN-CONTAINING PROTEIN"/>
    <property type="match status" value="1"/>
</dbReference>
<keyword evidence="5" id="KW-1185">Reference proteome</keyword>
<dbReference type="Pfam" id="PF24883">
    <property type="entry name" value="NPHP3_N"/>
    <property type="match status" value="1"/>
</dbReference>
<evidence type="ECO:0000313" key="4">
    <source>
        <dbReference type="EMBL" id="KGO76158.1"/>
    </source>
</evidence>
<name>A0A0A2LAG3_PENIT</name>
<dbReference type="EMBL" id="JQGA01000343">
    <property type="protein sequence ID" value="KGO76158.1"/>
    <property type="molecule type" value="Genomic_DNA"/>
</dbReference>
<feature type="domain" description="DUF7791" evidence="3">
    <location>
        <begin position="578"/>
        <end position="747"/>
    </location>
</feature>
<gene>
    <name evidence="4" type="ORF">PITC_091830</name>
</gene>
<feature type="domain" description="Nephrocystin 3-like N-terminal" evidence="2">
    <location>
        <begin position="299"/>
        <end position="467"/>
    </location>
</feature>
<proteinExistence type="predicted"/>
<protein>
    <submittedName>
        <fullName evidence="4">Uncharacterized protein</fullName>
    </submittedName>
</protein>
<dbReference type="HOGENOM" id="CLU_002341_6_1_1"/>
<dbReference type="STRING" id="40296.A0A0A2LAG3"/>
<dbReference type="PhylomeDB" id="A0A0A2LAG3"/>
<evidence type="ECO:0000256" key="1">
    <source>
        <dbReference type="ARBA" id="ARBA00022737"/>
    </source>
</evidence>
<evidence type="ECO:0000313" key="5">
    <source>
        <dbReference type="Proteomes" id="UP000030104"/>
    </source>
</evidence>
<organism evidence="4 5">
    <name type="scientific">Penicillium italicum</name>
    <name type="common">Blue mold</name>
    <dbReference type="NCBI Taxonomy" id="40296"/>
    <lineage>
        <taxon>Eukaryota</taxon>
        <taxon>Fungi</taxon>
        <taxon>Dikarya</taxon>
        <taxon>Ascomycota</taxon>
        <taxon>Pezizomycotina</taxon>
        <taxon>Eurotiomycetes</taxon>
        <taxon>Eurotiomycetidae</taxon>
        <taxon>Eurotiales</taxon>
        <taxon>Aspergillaceae</taxon>
        <taxon>Penicillium</taxon>
    </lineage>
</organism>
<dbReference type="SUPFAM" id="SSF52540">
    <property type="entry name" value="P-loop containing nucleoside triphosphate hydrolases"/>
    <property type="match status" value="1"/>
</dbReference>